<protein>
    <submittedName>
        <fullName evidence="1">(northern house mosquito) hypothetical protein</fullName>
    </submittedName>
</protein>
<name>A0A8D8G9P2_CULPI</name>
<dbReference type="EMBL" id="HBUE01287802">
    <property type="protein sequence ID" value="CAG6572557.1"/>
    <property type="molecule type" value="Transcribed_RNA"/>
</dbReference>
<evidence type="ECO:0000313" key="1">
    <source>
        <dbReference type="EMBL" id="CAG6501717.1"/>
    </source>
</evidence>
<reference evidence="1" key="1">
    <citation type="submission" date="2021-05" db="EMBL/GenBank/DDBJ databases">
        <authorList>
            <person name="Alioto T."/>
            <person name="Alioto T."/>
            <person name="Gomez Garrido J."/>
        </authorList>
    </citation>
    <scope>NUCLEOTIDE SEQUENCE</scope>
</reference>
<dbReference type="AlphaFoldDB" id="A0A8D8G9P2"/>
<sequence>MHSASVPSRQAAPLRHQTGLCRGRLRRLYGNDLAYRSHRRNLWPGAQSGGQRVSYAGMFGAWNGRNDGGRDWEYSDATTSGPGAVGQGARIAVWVLYAGDCNVDVRVVAELGGAVDEGTGGCVPG</sequence>
<dbReference type="EMBL" id="HBUE01142830">
    <property type="protein sequence ID" value="CAG6501717.1"/>
    <property type="molecule type" value="Transcribed_RNA"/>
</dbReference>
<dbReference type="EMBL" id="HBUE01182185">
    <property type="protein sequence ID" value="CAG6520990.1"/>
    <property type="molecule type" value="Transcribed_RNA"/>
</dbReference>
<organism evidence="1">
    <name type="scientific">Culex pipiens</name>
    <name type="common">House mosquito</name>
    <dbReference type="NCBI Taxonomy" id="7175"/>
    <lineage>
        <taxon>Eukaryota</taxon>
        <taxon>Metazoa</taxon>
        <taxon>Ecdysozoa</taxon>
        <taxon>Arthropoda</taxon>
        <taxon>Hexapoda</taxon>
        <taxon>Insecta</taxon>
        <taxon>Pterygota</taxon>
        <taxon>Neoptera</taxon>
        <taxon>Endopterygota</taxon>
        <taxon>Diptera</taxon>
        <taxon>Nematocera</taxon>
        <taxon>Culicoidea</taxon>
        <taxon>Culicidae</taxon>
        <taxon>Culicinae</taxon>
        <taxon>Culicini</taxon>
        <taxon>Culex</taxon>
        <taxon>Culex</taxon>
    </lineage>
</organism>
<accession>A0A8D8G9P2</accession>
<proteinExistence type="predicted"/>